<dbReference type="NCBIfam" id="TIGR02595">
    <property type="entry name" value="PEP_CTERM"/>
    <property type="match status" value="1"/>
</dbReference>
<dbReference type="RefSeq" id="WP_200797162.1">
    <property type="nucleotide sequence ID" value="NZ_FQYR01000010.1"/>
</dbReference>
<accession>A0A1M6SQS8</accession>
<evidence type="ECO:0000313" key="4">
    <source>
        <dbReference type="Proteomes" id="UP000184510"/>
    </source>
</evidence>
<dbReference type="EMBL" id="FQYR01000010">
    <property type="protein sequence ID" value="SHK47104.1"/>
    <property type="molecule type" value="Genomic_DNA"/>
</dbReference>
<keyword evidence="1" id="KW-0732">Signal</keyword>
<keyword evidence="4" id="KW-1185">Reference proteome</keyword>
<gene>
    <name evidence="3" type="ORF">SAMN02745181_3867</name>
</gene>
<dbReference type="Gene3D" id="2.60.120.260">
    <property type="entry name" value="Galactose-binding domain-like"/>
    <property type="match status" value="1"/>
</dbReference>
<dbReference type="InterPro" id="IPR013424">
    <property type="entry name" value="Ice-binding_C"/>
</dbReference>
<protein>
    <submittedName>
        <fullName evidence="3">PEP-CTERM protein-sorting domain-containing protein/MYXO-CTERM domain-containing protein</fullName>
    </submittedName>
</protein>
<feature type="signal peptide" evidence="1">
    <location>
        <begin position="1"/>
        <end position="21"/>
    </location>
</feature>
<dbReference type="Proteomes" id="UP000184510">
    <property type="component" value="Unassembled WGS sequence"/>
</dbReference>
<evidence type="ECO:0000256" key="1">
    <source>
        <dbReference type="SAM" id="SignalP"/>
    </source>
</evidence>
<dbReference type="STRING" id="1123071.SAMN02745181_3867"/>
<organism evidence="3 4">
    <name type="scientific">Rubritalea squalenifaciens DSM 18772</name>
    <dbReference type="NCBI Taxonomy" id="1123071"/>
    <lineage>
        <taxon>Bacteria</taxon>
        <taxon>Pseudomonadati</taxon>
        <taxon>Verrucomicrobiota</taxon>
        <taxon>Verrucomicrobiia</taxon>
        <taxon>Verrucomicrobiales</taxon>
        <taxon>Rubritaleaceae</taxon>
        <taxon>Rubritalea</taxon>
    </lineage>
</organism>
<dbReference type="AlphaFoldDB" id="A0A1M6SQS8"/>
<feature type="chain" id="PRO_5009920923" evidence="1">
    <location>
        <begin position="22"/>
        <end position="215"/>
    </location>
</feature>
<proteinExistence type="predicted"/>
<sequence length="215" mass="22250">MTAKQTLSLLLMGLAAPSLSAATLFLDDFNSSGSAGDTPTGWTYLDAPDTGDHASIGLRPDADSSGGVTVQTMDDTGFFLNGGRSAIFSYNVGTMAEGEEYTFTVWRAGAGSSYNISAAYLSTTAPTGYNPADKLGGNATGTGTTSGSWSELELTYVATASDAGKDLWVNLQSSRNVSTAVVAWDNVSVVTAVPEPTTSALFGLAGLGFILRRRR</sequence>
<evidence type="ECO:0000313" key="3">
    <source>
        <dbReference type="EMBL" id="SHK47104.1"/>
    </source>
</evidence>
<name>A0A1M6SQS8_9BACT</name>
<dbReference type="Pfam" id="PF07589">
    <property type="entry name" value="PEP-CTERM"/>
    <property type="match status" value="1"/>
</dbReference>
<evidence type="ECO:0000259" key="2">
    <source>
        <dbReference type="Pfam" id="PF07589"/>
    </source>
</evidence>
<feature type="domain" description="Ice-binding protein C-terminal" evidence="2">
    <location>
        <begin position="192"/>
        <end position="214"/>
    </location>
</feature>
<dbReference type="InParanoid" id="A0A1M6SQS8"/>
<reference evidence="3 4" key="1">
    <citation type="submission" date="2016-11" db="EMBL/GenBank/DDBJ databases">
        <authorList>
            <person name="Jaros S."/>
            <person name="Januszkiewicz K."/>
            <person name="Wedrychowicz H."/>
        </authorList>
    </citation>
    <scope>NUCLEOTIDE SEQUENCE [LARGE SCALE GENOMIC DNA]</scope>
    <source>
        <strain evidence="3 4">DSM 18772</strain>
    </source>
</reference>